<name>A0ABT2RUL3_9FIRM</name>
<dbReference type="SUPFAM" id="SSF46689">
    <property type="entry name" value="Homeodomain-like"/>
    <property type="match status" value="1"/>
</dbReference>
<dbReference type="RefSeq" id="WP_158362058.1">
    <property type="nucleotide sequence ID" value="NZ_JAOQKC010000003.1"/>
</dbReference>
<dbReference type="Proteomes" id="UP001652461">
    <property type="component" value="Unassembled WGS sequence"/>
</dbReference>
<comment type="caution">
    <text evidence="4">The sequence shown here is derived from an EMBL/GenBank/DDBJ whole genome shotgun (WGS) entry which is preliminary data.</text>
</comment>
<evidence type="ECO:0000313" key="5">
    <source>
        <dbReference type="Proteomes" id="UP001652461"/>
    </source>
</evidence>
<feature type="DNA-binding region" description="H-T-H motif" evidence="2">
    <location>
        <begin position="27"/>
        <end position="46"/>
    </location>
</feature>
<reference evidence="4 5" key="1">
    <citation type="journal article" date="2021" name="ISME Commun">
        <title>Automated analysis of genomic sequences facilitates high-throughput and comprehensive description of bacteria.</title>
        <authorList>
            <person name="Hitch T.C.A."/>
        </authorList>
    </citation>
    <scope>NUCLEOTIDE SEQUENCE [LARGE SCALE GENOMIC DNA]</scope>
    <source>
        <strain evidence="4 5">Sanger_04</strain>
    </source>
</reference>
<gene>
    <name evidence="4" type="ORF">OCV63_03600</name>
</gene>
<dbReference type="EMBL" id="JAOQKC010000003">
    <property type="protein sequence ID" value="MCU6695981.1"/>
    <property type="molecule type" value="Genomic_DNA"/>
</dbReference>
<dbReference type="InterPro" id="IPR001647">
    <property type="entry name" value="HTH_TetR"/>
</dbReference>
<dbReference type="Pfam" id="PF00440">
    <property type="entry name" value="TetR_N"/>
    <property type="match status" value="1"/>
</dbReference>
<feature type="domain" description="HTH tetR-type" evidence="3">
    <location>
        <begin position="4"/>
        <end position="64"/>
    </location>
</feature>
<protein>
    <submittedName>
        <fullName evidence="4">TetR/AcrR family transcriptional regulator</fullName>
    </submittedName>
</protein>
<proteinExistence type="predicted"/>
<dbReference type="Gene3D" id="1.10.357.10">
    <property type="entry name" value="Tetracycline Repressor, domain 2"/>
    <property type="match status" value="1"/>
</dbReference>
<organism evidence="4 5">
    <name type="scientific">Laedolimicola ammoniilytica</name>
    <dbReference type="NCBI Taxonomy" id="2981771"/>
    <lineage>
        <taxon>Bacteria</taxon>
        <taxon>Bacillati</taxon>
        <taxon>Bacillota</taxon>
        <taxon>Clostridia</taxon>
        <taxon>Lachnospirales</taxon>
        <taxon>Lachnospiraceae</taxon>
        <taxon>Laedolimicola</taxon>
    </lineage>
</organism>
<dbReference type="PROSITE" id="PS50977">
    <property type="entry name" value="HTH_TETR_2"/>
    <property type="match status" value="1"/>
</dbReference>
<evidence type="ECO:0000313" key="4">
    <source>
        <dbReference type="EMBL" id="MCU6695981.1"/>
    </source>
</evidence>
<keyword evidence="1 2" id="KW-0238">DNA-binding</keyword>
<keyword evidence="5" id="KW-1185">Reference proteome</keyword>
<evidence type="ECO:0000259" key="3">
    <source>
        <dbReference type="PROSITE" id="PS50977"/>
    </source>
</evidence>
<evidence type="ECO:0000256" key="2">
    <source>
        <dbReference type="PROSITE-ProRule" id="PRU00335"/>
    </source>
</evidence>
<accession>A0ABT2RUL3</accession>
<evidence type="ECO:0000256" key="1">
    <source>
        <dbReference type="ARBA" id="ARBA00023125"/>
    </source>
</evidence>
<dbReference type="InterPro" id="IPR009057">
    <property type="entry name" value="Homeodomain-like_sf"/>
</dbReference>
<sequence>MDQQSMKQTFMMSAVRVIARDGLVKATTKAIAAEAGLNEAFIYRCFSSKDELLSAAFYQENENFTTLLRETLPVMHMPGLTWKERAFLLWKQSWEFILKNEADCIFYIRYCYSADCRAQAYDTHLTHFQALIEKVRPAFKPDTNVDMLVHQIFDTMLAFATRVLNGEMENSEATTEWTFEQIYSFVVPNVRAEVLEEEDKKEAI</sequence>